<sequence>DDKVAATDPLLHHKLPGAYESVNDQQTVSFGAGGEFPSVNGREA</sequence>
<comment type="caution">
    <text evidence="1">The sequence shown here is derived from an EMBL/GenBank/DDBJ whole genome shotgun (WGS) entry which is preliminary data.</text>
</comment>
<evidence type="ECO:0000313" key="1">
    <source>
        <dbReference type="EMBL" id="MCI93781.1"/>
    </source>
</evidence>
<reference evidence="1 2" key="1">
    <citation type="journal article" date="2018" name="Front. Plant Sci.">
        <title>Red Clover (Trifolium pratense) and Zigzag Clover (T. medium) - A Picture of Genomic Similarities and Differences.</title>
        <authorList>
            <person name="Dluhosova J."/>
            <person name="Istvanek J."/>
            <person name="Nedelnik J."/>
            <person name="Repkova J."/>
        </authorList>
    </citation>
    <scope>NUCLEOTIDE SEQUENCE [LARGE SCALE GENOMIC DNA]</scope>
    <source>
        <strain evidence="2">cv. 10/8</strain>
        <tissue evidence="1">Leaf</tissue>
    </source>
</reference>
<proteinExistence type="predicted"/>
<keyword evidence="2" id="KW-1185">Reference proteome</keyword>
<name>A0A392W3K5_9FABA</name>
<dbReference type="Proteomes" id="UP000265520">
    <property type="component" value="Unassembled WGS sequence"/>
</dbReference>
<dbReference type="EMBL" id="LXQA011338514">
    <property type="protein sequence ID" value="MCI93781.1"/>
    <property type="molecule type" value="Genomic_DNA"/>
</dbReference>
<feature type="non-terminal residue" evidence="1">
    <location>
        <position position="1"/>
    </location>
</feature>
<dbReference type="AlphaFoldDB" id="A0A392W3K5"/>
<protein>
    <submittedName>
        <fullName evidence="1">Uncharacterized protein</fullName>
    </submittedName>
</protein>
<accession>A0A392W3K5</accession>
<organism evidence="1 2">
    <name type="scientific">Trifolium medium</name>
    <dbReference type="NCBI Taxonomy" id="97028"/>
    <lineage>
        <taxon>Eukaryota</taxon>
        <taxon>Viridiplantae</taxon>
        <taxon>Streptophyta</taxon>
        <taxon>Embryophyta</taxon>
        <taxon>Tracheophyta</taxon>
        <taxon>Spermatophyta</taxon>
        <taxon>Magnoliopsida</taxon>
        <taxon>eudicotyledons</taxon>
        <taxon>Gunneridae</taxon>
        <taxon>Pentapetalae</taxon>
        <taxon>rosids</taxon>
        <taxon>fabids</taxon>
        <taxon>Fabales</taxon>
        <taxon>Fabaceae</taxon>
        <taxon>Papilionoideae</taxon>
        <taxon>50 kb inversion clade</taxon>
        <taxon>NPAAA clade</taxon>
        <taxon>Hologalegina</taxon>
        <taxon>IRL clade</taxon>
        <taxon>Trifolieae</taxon>
        <taxon>Trifolium</taxon>
    </lineage>
</organism>
<evidence type="ECO:0000313" key="2">
    <source>
        <dbReference type="Proteomes" id="UP000265520"/>
    </source>
</evidence>